<dbReference type="GeneID" id="63787176"/>
<evidence type="ECO:0000313" key="3">
    <source>
        <dbReference type="EMBL" id="ORY80862.1"/>
    </source>
</evidence>
<dbReference type="Proteomes" id="UP000193685">
    <property type="component" value="Unassembled WGS sequence"/>
</dbReference>
<feature type="signal peptide" evidence="2">
    <location>
        <begin position="1"/>
        <end position="21"/>
    </location>
</feature>
<feature type="chain" id="PRO_5012688855" evidence="2">
    <location>
        <begin position="22"/>
        <end position="340"/>
    </location>
</feature>
<proteinExistence type="predicted"/>
<gene>
    <name evidence="3" type="ORF">BCR37DRAFT_387905</name>
</gene>
<organism evidence="3 4">
    <name type="scientific">Protomyces lactucae-debilis</name>
    <dbReference type="NCBI Taxonomy" id="2754530"/>
    <lineage>
        <taxon>Eukaryota</taxon>
        <taxon>Fungi</taxon>
        <taxon>Dikarya</taxon>
        <taxon>Ascomycota</taxon>
        <taxon>Taphrinomycotina</taxon>
        <taxon>Taphrinomycetes</taxon>
        <taxon>Taphrinales</taxon>
        <taxon>Protomycetaceae</taxon>
        <taxon>Protomyces</taxon>
    </lineage>
</organism>
<dbReference type="AlphaFoldDB" id="A0A1Y2FAB6"/>
<protein>
    <submittedName>
        <fullName evidence="3">Uncharacterized protein</fullName>
    </submittedName>
</protein>
<feature type="region of interest" description="Disordered" evidence="1">
    <location>
        <begin position="26"/>
        <end position="56"/>
    </location>
</feature>
<evidence type="ECO:0000256" key="2">
    <source>
        <dbReference type="SAM" id="SignalP"/>
    </source>
</evidence>
<reference evidence="3 4" key="1">
    <citation type="submission" date="2016-07" db="EMBL/GenBank/DDBJ databases">
        <title>Pervasive Adenine N6-methylation of Active Genes in Fungi.</title>
        <authorList>
            <consortium name="DOE Joint Genome Institute"/>
            <person name="Mondo S.J."/>
            <person name="Dannebaum R.O."/>
            <person name="Kuo R.C."/>
            <person name="Labutti K."/>
            <person name="Haridas S."/>
            <person name="Kuo A."/>
            <person name="Salamov A."/>
            <person name="Ahrendt S.R."/>
            <person name="Lipzen A."/>
            <person name="Sullivan W."/>
            <person name="Andreopoulos W.B."/>
            <person name="Clum A."/>
            <person name="Lindquist E."/>
            <person name="Daum C."/>
            <person name="Ramamoorthy G.K."/>
            <person name="Gryganskyi A."/>
            <person name="Culley D."/>
            <person name="Magnuson J.K."/>
            <person name="James T.Y."/>
            <person name="O'Malley M.A."/>
            <person name="Stajich J.E."/>
            <person name="Spatafora J.W."/>
            <person name="Visel A."/>
            <person name="Grigoriev I.V."/>
        </authorList>
    </citation>
    <scope>NUCLEOTIDE SEQUENCE [LARGE SCALE GENOMIC DNA]</scope>
    <source>
        <strain evidence="3 4">12-1054</strain>
    </source>
</reference>
<dbReference type="RefSeq" id="XP_040724507.1">
    <property type="nucleotide sequence ID" value="XM_040870577.1"/>
</dbReference>
<evidence type="ECO:0000256" key="1">
    <source>
        <dbReference type="SAM" id="MobiDB-lite"/>
    </source>
</evidence>
<comment type="caution">
    <text evidence="3">The sequence shown here is derived from an EMBL/GenBank/DDBJ whole genome shotgun (WGS) entry which is preliminary data.</text>
</comment>
<sequence>MRIGCEKLSLLLLLICVLVSAMKTSGPSSKQRQRDAPHEQAEQVSKKPKNTFPKGGLRATQECHHVKITYRSIVNNDEAKFVYKQKLEHRVQQRIGIPLGPFDNPPPPPPLVMDWTLCNETCTIKIRQFGRTLRSWVSGAGEGLARHCWNSGQLALSHREITLVDCGPGCDQPIPPLCQCAFALEVYSKYKKSTKEIGLEMDPSERPSWWKPSPSPLAICDLFHFSLEIIRSVVINQGWFVWDGEEVESSVPCRKSKGPPSNLVVPPETWCRCNNVKHNEQRQDCDHWNVECWREDLQGRVVPVSPAEVISAAAIANDEFDLESWQRVLPGLNLNERVER</sequence>
<name>A0A1Y2FAB6_PROLT</name>
<accession>A0A1Y2FAB6</accession>
<keyword evidence="2" id="KW-0732">Signal</keyword>
<dbReference type="EMBL" id="MCFI01000012">
    <property type="protein sequence ID" value="ORY80862.1"/>
    <property type="molecule type" value="Genomic_DNA"/>
</dbReference>
<feature type="compositionally biased region" description="Basic and acidic residues" evidence="1">
    <location>
        <begin position="32"/>
        <end position="45"/>
    </location>
</feature>
<evidence type="ECO:0000313" key="4">
    <source>
        <dbReference type="Proteomes" id="UP000193685"/>
    </source>
</evidence>
<keyword evidence="4" id="KW-1185">Reference proteome</keyword>